<dbReference type="InterPro" id="IPR027379">
    <property type="entry name" value="CLS_N"/>
</dbReference>
<reference evidence="9" key="1">
    <citation type="journal article" date="2019" name="Int. J. Syst. Evol. Microbiol.">
        <title>The Global Catalogue of Microorganisms (GCM) 10K type strain sequencing project: providing services to taxonomists for standard genome sequencing and annotation.</title>
        <authorList>
            <consortium name="The Broad Institute Genomics Platform"/>
            <consortium name="The Broad Institute Genome Sequencing Center for Infectious Disease"/>
            <person name="Wu L."/>
            <person name="Ma J."/>
        </authorList>
    </citation>
    <scope>NUCLEOTIDE SEQUENCE [LARGE SCALE GENOMIC DNA]</scope>
    <source>
        <strain evidence="9">KCTC 42447</strain>
    </source>
</reference>
<evidence type="ECO:0000259" key="7">
    <source>
        <dbReference type="Pfam" id="PF13396"/>
    </source>
</evidence>
<keyword evidence="5 6" id="KW-0472">Membrane</keyword>
<feature type="domain" description="Cardiolipin synthase N-terminal" evidence="7">
    <location>
        <begin position="14"/>
        <end position="53"/>
    </location>
</feature>
<evidence type="ECO:0000313" key="8">
    <source>
        <dbReference type="EMBL" id="MFC3609585.1"/>
    </source>
</evidence>
<keyword evidence="4 6" id="KW-1133">Transmembrane helix</keyword>
<comment type="subcellular location">
    <subcellularLocation>
        <location evidence="1">Cell membrane</location>
        <topology evidence="1">Multi-pass membrane protein</topology>
    </subcellularLocation>
</comment>
<evidence type="ECO:0000256" key="3">
    <source>
        <dbReference type="ARBA" id="ARBA00022692"/>
    </source>
</evidence>
<evidence type="ECO:0000313" key="9">
    <source>
        <dbReference type="Proteomes" id="UP001595630"/>
    </source>
</evidence>
<evidence type="ECO:0000256" key="2">
    <source>
        <dbReference type="ARBA" id="ARBA00022475"/>
    </source>
</evidence>
<dbReference type="EMBL" id="JBHRXZ010000029">
    <property type="protein sequence ID" value="MFC3609585.1"/>
    <property type="molecule type" value="Genomic_DNA"/>
</dbReference>
<dbReference type="Proteomes" id="UP001595630">
    <property type="component" value="Unassembled WGS sequence"/>
</dbReference>
<keyword evidence="9" id="KW-1185">Reference proteome</keyword>
<dbReference type="RefSeq" id="WP_386367323.1">
    <property type="nucleotide sequence ID" value="NZ_JBHRXZ010000029.1"/>
</dbReference>
<evidence type="ECO:0000256" key="1">
    <source>
        <dbReference type="ARBA" id="ARBA00004651"/>
    </source>
</evidence>
<accession>A0ABV7TB66</accession>
<proteinExistence type="predicted"/>
<evidence type="ECO:0000256" key="5">
    <source>
        <dbReference type="ARBA" id="ARBA00023136"/>
    </source>
</evidence>
<protein>
    <submittedName>
        <fullName evidence="8">PLDc N-terminal domain-containing protein</fullName>
    </submittedName>
</protein>
<sequence length="63" mass="7063">MGLASEWLAYLVIVLDVLAIVHVCMSRIGTGRKVVWSLVIILLPVVGLVMWVMAAMHYKKVRL</sequence>
<comment type="caution">
    <text evidence="8">The sequence shown here is derived from an EMBL/GenBank/DDBJ whole genome shotgun (WGS) entry which is preliminary data.</text>
</comment>
<dbReference type="Pfam" id="PF13396">
    <property type="entry name" value="PLDc_N"/>
    <property type="match status" value="1"/>
</dbReference>
<evidence type="ECO:0000256" key="4">
    <source>
        <dbReference type="ARBA" id="ARBA00022989"/>
    </source>
</evidence>
<organism evidence="8 9">
    <name type="scientific">Stutzerimonas tarimensis</name>
    <dbReference type="NCBI Taxonomy" id="1507735"/>
    <lineage>
        <taxon>Bacteria</taxon>
        <taxon>Pseudomonadati</taxon>
        <taxon>Pseudomonadota</taxon>
        <taxon>Gammaproteobacteria</taxon>
        <taxon>Pseudomonadales</taxon>
        <taxon>Pseudomonadaceae</taxon>
        <taxon>Stutzerimonas</taxon>
    </lineage>
</organism>
<name>A0ABV7TB66_9GAMM</name>
<keyword evidence="3 6" id="KW-0812">Transmembrane</keyword>
<keyword evidence="2" id="KW-1003">Cell membrane</keyword>
<feature type="transmembrane region" description="Helical" evidence="6">
    <location>
        <begin position="7"/>
        <end position="28"/>
    </location>
</feature>
<feature type="transmembrane region" description="Helical" evidence="6">
    <location>
        <begin position="34"/>
        <end position="54"/>
    </location>
</feature>
<gene>
    <name evidence="8" type="ORF">ACFOMF_17595</name>
</gene>
<evidence type="ECO:0000256" key="6">
    <source>
        <dbReference type="SAM" id="Phobius"/>
    </source>
</evidence>